<accession>A0A8X6GIZ0</accession>
<proteinExistence type="predicted"/>
<keyword evidence="2" id="KW-1185">Reference proteome</keyword>
<feature type="non-terminal residue" evidence="1">
    <location>
        <position position="107"/>
    </location>
</feature>
<dbReference type="Proteomes" id="UP000887116">
    <property type="component" value="Unassembled WGS sequence"/>
</dbReference>
<dbReference type="OrthoDB" id="10379393at2759"/>
<name>A0A8X6GIZ0_TRICU</name>
<comment type="caution">
    <text evidence="1">The sequence shown here is derived from an EMBL/GenBank/DDBJ whole genome shotgun (WGS) entry which is preliminary data.</text>
</comment>
<reference evidence="1" key="1">
    <citation type="submission" date="2020-07" db="EMBL/GenBank/DDBJ databases">
        <title>Multicomponent nature underlies the extraordinary mechanical properties of spider dragline silk.</title>
        <authorList>
            <person name="Kono N."/>
            <person name="Nakamura H."/>
            <person name="Mori M."/>
            <person name="Yoshida Y."/>
            <person name="Ohtoshi R."/>
            <person name="Malay A.D."/>
            <person name="Moran D.A.P."/>
            <person name="Tomita M."/>
            <person name="Numata K."/>
            <person name="Arakawa K."/>
        </authorList>
    </citation>
    <scope>NUCLEOTIDE SEQUENCE</scope>
</reference>
<dbReference type="AlphaFoldDB" id="A0A8X6GIZ0"/>
<gene>
    <name evidence="1" type="ORF">TNCT_384721</name>
</gene>
<protein>
    <submittedName>
        <fullName evidence="1">Uncharacterized protein</fullName>
    </submittedName>
</protein>
<sequence length="107" mass="12774">MINLPETEKNPKRGGVCFSTFIDFCQLEEEGLFLFSDSSCARPQVKNRDKISNARKQCKRHFAKQIIEEYQFSSEDFVVECFSPRRERFLSERRSFRDLLHLNCNIW</sequence>
<evidence type="ECO:0000313" key="2">
    <source>
        <dbReference type="Proteomes" id="UP000887116"/>
    </source>
</evidence>
<evidence type="ECO:0000313" key="1">
    <source>
        <dbReference type="EMBL" id="GFR05053.1"/>
    </source>
</evidence>
<organism evidence="1 2">
    <name type="scientific">Trichonephila clavata</name>
    <name type="common">Joro spider</name>
    <name type="synonym">Nephila clavata</name>
    <dbReference type="NCBI Taxonomy" id="2740835"/>
    <lineage>
        <taxon>Eukaryota</taxon>
        <taxon>Metazoa</taxon>
        <taxon>Ecdysozoa</taxon>
        <taxon>Arthropoda</taxon>
        <taxon>Chelicerata</taxon>
        <taxon>Arachnida</taxon>
        <taxon>Araneae</taxon>
        <taxon>Araneomorphae</taxon>
        <taxon>Entelegynae</taxon>
        <taxon>Araneoidea</taxon>
        <taxon>Nephilidae</taxon>
        <taxon>Trichonephila</taxon>
    </lineage>
</organism>
<dbReference type="EMBL" id="BMAO01035664">
    <property type="protein sequence ID" value="GFR05053.1"/>
    <property type="molecule type" value="Genomic_DNA"/>
</dbReference>